<feature type="region of interest" description="Disordered" evidence="1">
    <location>
        <begin position="1"/>
        <end position="21"/>
    </location>
</feature>
<feature type="compositionally biased region" description="Polar residues" evidence="1">
    <location>
        <begin position="85"/>
        <end position="102"/>
    </location>
</feature>
<feature type="region of interest" description="Disordered" evidence="1">
    <location>
        <begin position="77"/>
        <end position="108"/>
    </location>
</feature>
<evidence type="ECO:0000313" key="2">
    <source>
        <dbReference type="EMBL" id="PRX42602.1"/>
    </source>
</evidence>
<sequence length="135" mass="15424">MPPNKRSSRSTVSSEDHPSIPKISDRLEELHLLAQQLSMTTSEVERWIKAINNLSSMVQDRKNLNDLVTFLYNWQNKSKSGKQGGNNPAKTSRQSALPNQPISRDGDSLYDIINAPNFTQIVEKVMARKKRRKKF</sequence>
<proteinExistence type="predicted"/>
<evidence type="ECO:0000256" key="1">
    <source>
        <dbReference type="SAM" id="MobiDB-lite"/>
    </source>
</evidence>
<gene>
    <name evidence="2" type="ORF">CLV97_10190</name>
</gene>
<dbReference type="OrthoDB" id="2988969at2"/>
<dbReference type="RefSeq" id="WP_106343554.1">
    <property type="nucleotide sequence ID" value="NZ_PVNE01000001.1"/>
</dbReference>
<evidence type="ECO:0000313" key="3">
    <source>
        <dbReference type="Proteomes" id="UP000237797"/>
    </source>
</evidence>
<comment type="caution">
    <text evidence="2">The sequence shown here is derived from an EMBL/GenBank/DDBJ whole genome shotgun (WGS) entry which is preliminary data.</text>
</comment>
<reference evidence="2 3" key="1">
    <citation type="submission" date="2018-03" db="EMBL/GenBank/DDBJ databases">
        <title>Genomic Encyclopedia of Archaeal and Bacterial Type Strains, Phase II (KMG-II): from individual species to whole genera.</title>
        <authorList>
            <person name="Goeker M."/>
        </authorList>
    </citation>
    <scope>NUCLEOTIDE SEQUENCE [LARGE SCALE GENOMIC DNA]</scope>
    <source>
        <strain evidence="2 3">DSM 44946</strain>
    </source>
</reference>
<name>A0A2T0LJD3_9BACL</name>
<organism evidence="2 3">
    <name type="scientific">Planifilum fimeticola</name>
    <dbReference type="NCBI Taxonomy" id="201975"/>
    <lineage>
        <taxon>Bacteria</taxon>
        <taxon>Bacillati</taxon>
        <taxon>Bacillota</taxon>
        <taxon>Bacilli</taxon>
        <taxon>Bacillales</taxon>
        <taxon>Thermoactinomycetaceae</taxon>
        <taxon>Planifilum</taxon>
    </lineage>
</organism>
<keyword evidence="3" id="KW-1185">Reference proteome</keyword>
<protein>
    <submittedName>
        <fullName evidence="2">Uncharacterized protein</fullName>
    </submittedName>
</protein>
<dbReference type="Proteomes" id="UP000237797">
    <property type="component" value="Unassembled WGS sequence"/>
</dbReference>
<accession>A0A2T0LJD3</accession>
<dbReference type="EMBL" id="PVNE01000001">
    <property type="protein sequence ID" value="PRX42602.1"/>
    <property type="molecule type" value="Genomic_DNA"/>
</dbReference>
<dbReference type="AlphaFoldDB" id="A0A2T0LJD3"/>